<accession>A0A5C7AZX1</accession>
<comment type="caution">
    <text evidence="1">The sequence shown here is derived from an EMBL/GenBank/DDBJ whole genome shotgun (WGS) entry which is preliminary data.</text>
</comment>
<name>A0A5C7AZX1_9BACT</name>
<dbReference type="EMBL" id="VORW01000002">
    <property type="protein sequence ID" value="TXE13727.1"/>
    <property type="molecule type" value="Genomic_DNA"/>
</dbReference>
<evidence type="ECO:0000313" key="2">
    <source>
        <dbReference type="Proteomes" id="UP000321935"/>
    </source>
</evidence>
<protein>
    <submittedName>
        <fullName evidence="1">Uncharacterized protein</fullName>
    </submittedName>
</protein>
<dbReference type="Proteomes" id="UP000321935">
    <property type="component" value="Unassembled WGS sequence"/>
</dbReference>
<organism evidence="1 2">
    <name type="scientific">Algoriphagus aquimarinus</name>
    <dbReference type="NCBI Taxonomy" id="237018"/>
    <lineage>
        <taxon>Bacteria</taxon>
        <taxon>Pseudomonadati</taxon>
        <taxon>Bacteroidota</taxon>
        <taxon>Cytophagia</taxon>
        <taxon>Cytophagales</taxon>
        <taxon>Cyclobacteriaceae</taxon>
        <taxon>Algoriphagus</taxon>
    </lineage>
</organism>
<reference evidence="1 2" key="1">
    <citation type="submission" date="2019-08" db="EMBL/GenBank/DDBJ databases">
        <title>Genomes sequence of Algoriphagus aquimarinus ACAM450.</title>
        <authorList>
            <person name="Bowman J.P."/>
        </authorList>
    </citation>
    <scope>NUCLEOTIDE SEQUENCE [LARGE SCALE GENOMIC DNA]</scope>
    <source>
        <strain evidence="1 2">ACAM 450</strain>
    </source>
</reference>
<dbReference type="OrthoDB" id="129521at2"/>
<sequence length="98" mass="11000">MFLCSIITFSHDTGSRLNPDNHQETTIINIPNDYEVVKPVSPVHISIQDGNEVALLFEVENVDTYMHLLDTEGPGAMANDGVIKETVKIFVMDKEFHL</sequence>
<evidence type="ECO:0000313" key="1">
    <source>
        <dbReference type="EMBL" id="TXE13727.1"/>
    </source>
</evidence>
<gene>
    <name evidence="1" type="ORF">ESV85_07100</name>
</gene>
<proteinExistence type="predicted"/>
<dbReference type="AlphaFoldDB" id="A0A5C7AZX1"/>
<dbReference type="RefSeq" id="WP_146916078.1">
    <property type="nucleotide sequence ID" value="NZ_VORW01000002.1"/>
</dbReference>